<keyword evidence="2 4" id="KW-0732">Signal</keyword>
<protein>
    <submittedName>
        <fullName evidence="7">Activin_recp domain-containing protein</fullName>
    </submittedName>
</protein>
<organism evidence="6 7">
    <name type="scientific">Macrostomum lignano</name>
    <dbReference type="NCBI Taxonomy" id="282301"/>
    <lineage>
        <taxon>Eukaryota</taxon>
        <taxon>Metazoa</taxon>
        <taxon>Spiralia</taxon>
        <taxon>Lophotrochozoa</taxon>
        <taxon>Platyhelminthes</taxon>
        <taxon>Rhabditophora</taxon>
        <taxon>Macrostomorpha</taxon>
        <taxon>Macrostomida</taxon>
        <taxon>Macrostomidae</taxon>
        <taxon>Macrostomum</taxon>
    </lineage>
</organism>
<dbReference type="PROSITE" id="PS51257">
    <property type="entry name" value="PROKAR_LIPOPROTEIN"/>
    <property type="match status" value="1"/>
</dbReference>
<evidence type="ECO:0000256" key="1">
    <source>
        <dbReference type="ARBA" id="ARBA00004370"/>
    </source>
</evidence>
<dbReference type="InterPro" id="IPR000472">
    <property type="entry name" value="Activin_recp"/>
</dbReference>
<dbReference type="InterPro" id="IPR045860">
    <property type="entry name" value="Snake_toxin-like_sf"/>
</dbReference>
<keyword evidence="3" id="KW-0472">Membrane</keyword>
<dbReference type="GO" id="GO:0016020">
    <property type="term" value="C:membrane"/>
    <property type="evidence" value="ECO:0007669"/>
    <property type="project" value="UniProtKB-SubCell"/>
</dbReference>
<evidence type="ECO:0000259" key="5">
    <source>
        <dbReference type="Pfam" id="PF01064"/>
    </source>
</evidence>
<reference evidence="7" key="1">
    <citation type="submission" date="2016-11" db="UniProtKB">
        <authorList>
            <consortium name="WormBaseParasite"/>
        </authorList>
    </citation>
    <scope>IDENTIFICATION</scope>
</reference>
<accession>A0A1I8HM59</accession>
<dbReference type="Pfam" id="PF01064">
    <property type="entry name" value="Activin_recp"/>
    <property type="match status" value="1"/>
</dbReference>
<comment type="subcellular location">
    <subcellularLocation>
        <location evidence="1">Membrane</location>
    </subcellularLocation>
</comment>
<evidence type="ECO:0000313" key="6">
    <source>
        <dbReference type="Proteomes" id="UP000095280"/>
    </source>
</evidence>
<feature type="domain" description="Activin types I and II receptor" evidence="5">
    <location>
        <begin position="36"/>
        <end position="112"/>
    </location>
</feature>
<dbReference type="WBParaSite" id="maker-uti_cns_0006937-snap-gene-0.2-mRNA-1">
    <property type="protein sequence ID" value="maker-uti_cns_0006937-snap-gene-0.2-mRNA-1"/>
    <property type="gene ID" value="maker-uti_cns_0006937-snap-gene-0.2"/>
</dbReference>
<keyword evidence="6" id="KW-1185">Reference proteome</keyword>
<name>A0A1I8HM59_9PLAT</name>
<dbReference type="Proteomes" id="UP000095280">
    <property type="component" value="Unplaced"/>
</dbReference>
<sequence>MPRPTSSRLMHLLAVLIVGCGASALLSNSAGFEPTTCACTTSDCIGAGTDICRAPQLCYSRLKAFSGGSPEPLDKGCVLSSKDQEACSLDEPVKDSEGAFLVCCSGSWCNSKLSEMMPTLPGQ</sequence>
<feature type="signal peptide" evidence="4">
    <location>
        <begin position="1"/>
        <end position="24"/>
    </location>
</feature>
<dbReference type="SUPFAM" id="SSF57302">
    <property type="entry name" value="Snake toxin-like"/>
    <property type="match status" value="1"/>
</dbReference>
<evidence type="ECO:0000256" key="3">
    <source>
        <dbReference type="ARBA" id="ARBA00023136"/>
    </source>
</evidence>
<dbReference type="GO" id="GO:0004675">
    <property type="term" value="F:transmembrane receptor protein serine/threonine kinase activity"/>
    <property type="evidence" value="ECO:0007669"/>
    <property type="project" value="InterPro"/>
</dbReference>
<evidence type="ECO:0000256" key="2">
    <source>
        <dbReference type="ARBA" id="ARBA00022729"/>
    </source>
</evidence>
<evidence type="ECO:0000313" key="7">
    <source>
        <dbReference type="WBParaSite" id="maker-uti_cns_0006937-snap-gene-0.2-mRNA-1"/>
    </source>
</evidence>
<proteinExistence type="predicted"/>
<evidence type="ECO:0000256" key="4">
    <source>
        <dbReference type="SAM" id="SignalP"/>
    </source>
</evidence>
<dbReference type="AlphaFoldDB" id="A0A1I8HM59"/>
<dbReference type="Gene3D" id="2.10.60.10">
    <property type="entry name" value="CD59"/>
    <property type="match status" value="1"/>
</dbReference>
<feature type="chain" id="PRO_5009320312" evidence="4">
    <location>
        <begin position="25"/>
        <end position="123"/>
    </location>
</feature>